<dbReference type="Pfam" id="PF01327">
    <property type="entry name" value="Pep_deformylase"/>
    <property type="match status" value="1"/>
</dbReference>
<dbReference type="RefSeq" id="WP_058475144.1">
    <property type="nucleotide sequence ID" value="NZ_CAAAIL010000003.1"/>
</dbReference>
<dbReference type="Gene3D" id="3.90.45.10">
    <property type="entry name" value="Peptide deformylase"/>
    <property type="match status" value="1"/>
</dbReference>
<feature type="region of interest" description="Disordered" evidence="2">
    <location>
        <begin position="297"/>
        <end position="319"/>
    </location>
</feature>
<dbReference type="SUPFAM" id="SSF56420">
    <property type="entry name" value="Peptide deformylase"/>
    <property type="match status" value="1"/>
</dbReference>
<dbReference type="EC" id="3.5.1.88" evidence="4"/>
<dbReference type="Proteomes" id="UP000254230">
    <property type="component" value="Unassembled WGS sequence"/>
</dbReference>
<dbReference type="AlphaFoldDB" id="A0A378KV22"/>
<dbReference type="EMBL" id="LNYR01000046">
    <property type="protein sequence ID" value="KTD43665.1"/>
    <property type="molecule type" value="Genomic_DNA"/>
</dbReference>
<dbReference type="PANTHER" id="PTHR10458">
    <property type="entry name" value="PEPTIDE DEFORMYLASE"/>
    <property type="match status" value="1"/>
</dbReference>
<dbReference type="PANTHER" id="PTHR10458:SF22">
    <property type="entry name" value="PEPTIDE DEFORMYLASE"/>
    <property type="match status" value="1"/>
</dbReference>
<reference evidence="3 5" key="1">
    <citation type="submission" date="2015-11" db="EMBL/GenBank/DDBJ databases">
        <title>Genomic analysis of 38 Legionella species identifies large and diverse effector repertoires.</title>
        <authorList>
            <person name="Burstein D."/>
            <person name="Amaro F."/>
            <person name="Zusman T."/>
            <person name="Lifshitz Z."/>
            <person name="Cohen O."/>
            <person name="Gilbert J.A."/>
            <person name="Pupko T."/>
            <person name="Shuman H.A."/>
            <person name="Segal G."/>
        </authorList>
    </citation>
    <scope>NUCLEOTIDE SEQUENCE [LARGE SCALE GENOMIC DNA]</scope>
    <source>
        <strain evidence="3 5">ATCC 49507</strain>
    </source>
</reference>
<evidence type="ECO:0000313" key="5">
    <source>
        <dbReference type="Proteomes" id="UP000054639"/>
    </source>
</evidence>
<name>A0A378KV22_9GAMM</name>
<keyword evidence="5" id="KW-1185">Reference proteome</keyword>
<dbReference type="EMBL" id="UGOW01000001">
    <property type="protein sequence ID" value="STY17347.1"/>
    <property type="molecule type" value="Genomic_DNA"/>
</dbReference>
<evidence type="ECO:0000256" key="1">
    <source>
        <dbReference type="ARBA" id="ARBA00010759"/>
    </source>
</evidence>
<protein>
    <submittedName>
        <fullName evidence="4">Peptide deformylase</fullName>
        <ecNumber evidence="4">3.5.1.88</ecNumber>
    </submittedName>
</protein>
<organism evidence="4 6">
    <name type="scientific">Legionella quateirensis</name>
    <dbReference type="NCBI Taxonomy" id="45072"/>
    <lineage>
        <taxon>Bacteria</taxon>
        <taxon>Pseudomonadati</taxon>
        <taxon>Pseudomonadota</taxon>
        <taxon>Gammaproteobacteria</taxon>
        <taxon>Legionellales</taxon>
        <taxon>Legionellaceae</taxon>
        <taxon>Legionella</taxon>
    </lineage>
</organism>
<reference evidence="4 6" key="2">
    <citation type="submission" date="2018-06" db="EMBL/GenBank/DDBJ databases">
        <authorList>
            <consortium name="Pathogen Informatics"/>
            <person name="Doyle S."/>
        </authorList>
    </citation>
    <scope>NUCLEOTIDE SEQUENCE [LARGE SCALE GENOMIC DNA]</scope>
    <source>
        <strain evidence="4 6">NCTC12376</strain>
    </source>
</reference>
<feature type="compositionally biased region" description="Polar residues" evidence="2">
    <location>
        <begin position="297"/>
        <end position="310"/>
    </location>
</feature>
<dbReference type="OrthoDB" id="9804313at2"/>
<evidence type="ECO:0000313" key="4">
    <source>
        <dbReference type="EMBL" id="STY17347.1"/>
    </source>
</evidence>
<evidence type="ECO:0000313" key="3">
    <source>
        <dbReference type="EMBL" id="KTD43665.1"/>
    </source>
</evidence>
<accession>A0A378KV22</accession>
<gene>
    <name evidence="4" type="primary">def_3</name>
    <name evidence="3" type="synonym">def_2</name>
    <name evidence="3" type="ORF">Lqua_3019</name>
    <name evidence="4" type="ORF">NCTC12376_01144</name>
</gene>
<dbReference type="Proteomes" id="UP000054639">
    <property type="component" value="Unassembled WGS sequence"/>
</dbReference>
<evidence type="ECO:0000313" key="6">
    <source>
        <dbReference type="Proteomes" id="UP000254230"/>
    </source>
</evidence>
<dbReference type="STRING" id="45072.Lqua_3019"/>
<comment type="similarity">
    <text evidence="1">Belongs to the polypeptide deformylase family.</text>
</comment>
<sequence>MREKHSGLINNTSQWIRIIGDPVLHQPGLRFPLDASPEDHLELNRQINIAKSILIKTGGGGIAANQCVEIQRPYQFAIVGVFHESEEHVAGVTRRYPSAVFPQAMIMVNPIILEQSSRMQKFDHGCLSVPCPNRCAIQSPEELTVQYLDPGQDMKSVTLTLGGSAAIALWHEMNHILDGKTYIDTALAALNDSDFNEFEFMIAEELNRRELGQVTPEIILPPFYFSITIEHNSSRLNKEALSHVVPKMTPETLKGINLRCKTLRNTWSSASEELAEKSLTEELIKRVERLEEQVNELKNSMPSEETSAHYSASPKFFNK</sequence>
<keyword evidence="4" id="KW-0378">Hydrolase</keyword>
<dbReference type="InterPro" id="IPR023635">
    <property type="entry name" value="Peptide_deformylase"/>
</dbReference>
<dbReference type="InterPro" id="IPR036821">
    <property type="entry name" value="Peptide_deformylase_sf"/>
</dbReference>
<evidence type="ECO:0000256" key="2">
    <source>
        <dbReference type="SAM" id="MobiDB-lite"/>
    </source>
</evidence>
<proteinExistence type="inferred from homology"/>
<dbReference type="GO" id="GO:0042586">
    <property type="term" value="F:peptide deformylase activity"/>
    <property type="evidence" value="ECO:0007669"/>
    <property type="project" value="UniProtKB-EC"/>
</dbReference>